<evidence type="ECO:0000313" key="1">
    <source>
        <dbReference type="EMBL" id="VFU08634.1"/>
    </source>
</evidence>
<accession>A0A4U8Z0D4</accession>
<dbReference type="AntiFam" id="ANF00041">
    <property type="entry name" value="Antisense to RNaseP"/>
</dbReference>
<name>A0A4U8Z0D4_METTU</name>
<dbReference type="Proteomes" id="UP000294360">
    <property type="component" value="Chromosome"/>
</dbReference>
<reference evidence="1 2" key="1">
    <citation type="submission" date="2019-03" db="EMBL/GenBank/DDBJ databases">
        <authorList>
            <person name="Kox A.R. M."/>
        </authorList>
    </citation>
    <scope>NUCLEOTIDE SEQUENCE [LARGE SCALE GENOMIC DNA]</scope>
    <source>
        <strain evidence="1">MTUNDRAET4 annotated genome</strain>
    </source>
</reference>
<sequence>MPCRSCRHARGALLPHRFTLAAGAGPDGGLFSVALSLGSPPPDVIRHRFSVEPGLSSALRRRPSGRLALAT</sequence>
<gene>
    <name evidence="1" type="ORF">MTUNDRAET4_1741</name>
</gene>
<dbReference type="KEGG" id="mtun:MTUNDRAET4_1741"/>
<evidence type="ECO:0000313" key="2">
    <source>
        <dbReference type="Proteomes" id="UP000294360"/>
    </source>
</evidence>
<protein>
    <submittedName>
        <fullName evidence="1">Uncharacterized protein</fullName>
    </submittedName>
</protein>
<dbReference type="AlphaFoldDB" id="A0A4U8Z0D4"/>
<dbReference type="EMBL" id="LR536450">
    <property type="protein sequence ID" value="VFU08634.1"/>
    <property type="molecule type" value="Genomic_DNA"/>
</dbReference>
<dbReference type="AntiFam" id="ANF00045">
    <property type="entry name" value="Antisense to RNaseP"/>
</dbReference>
<organism evidence="1 2">
    <name type="scientific">Methylocella tundrae</name>
    <dbReference type="NCBI Taxonomy" id="227605"/>
    <lineage>
        <taxon>Bacteria</taxon>
        <taxon>Pseudomonadati</taxon>
        <taxon>Pseudomonadota</taxon>
        <taxon>Alphaproteobacteria</taxon>
        <taxon>Hyphomicrobiales</taxon>
        <taxon>Beijerinckiaceae</taxon>
        <taxon>Methylocella</taxon>
    </lineage>
</organism>
<proteinExistence type="predicted"/>